<dbReference type="RefSeq" id="XP_021868335.1">
    <property type="nucleotide sequence ID" value="XM_022017636.1"/>
</dbReference>
<dbReference type="STRING" id="4999.A0A1Y1U960"/>
<feature type="chain" id="PRO_5011817689" description="Carboxylic ester hydrolase" evidence="3">
    <location>
        <begin position="19"/>
        <end position="599"/>
    </location>
</feature>
<dbReference type="OrthoDB" id="408631at2759"/>
<dbReference type="GeneID" id="33559445"/>
<dbReference type="AlphaFoldDB" id="A0A1Y1U960"/>
<dbReference type="InParanoid" id="A0A1Y1U960"/>
<dbReference type="Proteomes" id="UP000193218">
    <property type="component" value="Unassembled WGS sequence"/>
</dbReference>
<evidence type="ECO:0000259" key="4">
    <source>
        <dbReference type="Pfam" id="PF00135"/>
    </source>
</evidence>
<feature type="domain" description="Carboxylesterase type B" evidence="4">
    <location>
        <begin position="35"/>
        <end position="582"/>
    </location>
</feature>
<feature type="signal peptide" evidence="3">
    <location>
        <begin position="1"/>
        <end position="18"/>
    </location>
</feature>
<dbReference type="EC" id="3.1.1.-" evidence="3"/>
<evidence type="ECO:0000313" key="5">
    <source>
        <dbReference type="EMBL" id="ORX34047.1"/>
    </source>
</evidence>
<evidence type="ECO:0000313" key="6">
    <source>
        <dbReference type="Proteomes" id="UP000193218"/>
    </source>
</evidence>
<gene>
    <name evidence="5" type="ORF">BD324DRAFT_647084</name>
</gene>
<keyword evidence="2 3" id="KW-0378">Hydrolase</keyword>
<keyword evidence="6" id="KW-1185">Reference proteome</keyword>
<dbReference type="Gene3D" id="3.40.50.1820">
    <property type="entry name" value="alpha/beta hydrolase"/>
    <property type="match status" value="1"/>
</dbReference>
<evidence type="ECO:0000256" key="2">
    <source>
        <dbReference type="ARBA" id="ARBA00022801"/>
    </source>
</evidence>
<dbReference type="InterPro" id="IPR019826">
    <property type="entry name" value="Carboxylesterase_B_AS"/>
</dbReference>
<dbReference type="GO" id="GO:0016787">
    <property type="term" value="F:hydrolase activity"/>
    <property type="evidence" value="ECO:0007669"/>
    <property type="project" value="UniProtKB-KW"/>
</dbReference>
<dbReference type="Pfam" id="PF00135">
    <property type="entry name" value="COesterase"/>
    <property type="match status" value="1"/>
</dbReference>
<dbReference type="PROSITE" id="PS00122">
    <property type="entry name" value="CARBOXYLESTERASE_B_1"/>
    <property type="match status" value="1"/>
</dbReference>
<organism evidence="5 6">
    <name type="scientific">Kockovaella imperatae</name>
    <dbReference type="NCBI Taxonomy" id="4999"/>
    <lineage>
        <taxon>Eukaryota</taxon>
        <taxon>Fungi</taxon>
        <taxon>Dikarya</taxon>
        <taxon>Basidiomycota</taxon>
        <taxon>Agaricomycotina</taxon>
        <taxon>Tremellomycetes</taxon>
        <taxon>Tremellales</taxon>
        <taxon>Cuniculitremaceae</taxon>
        <taxon>Kockovaella</taxon>
    </lineage>
</organism>
<dbReference type="PROSITE" id="PS00941">
    <property type="entry name" value="CARBOXYLESTERASE_B_2"/>
    <property type="match status" value="1"/>
</dbReference>
<dbReference type="InterPro" id="IPR002018">
    <property type="entry name" value="CarbesteraseB"/>
</dbReference>
<comment type="caution">
    <text evidence="5">The sequence shown here is derived from an EMBL/GenBank/DDBJ whole genome shotgun (WGS) entry which is preliminary data.</text>
</comment>
<protein>
    <recommendedName>
        <fullName evidence="3">Carboxylic ester hydrolase</fullName>
        <ecNumber evidence="3">3.1.1.-</ecNumber>
    </recommendedName>
</protein>
<dbReference type="EMBL" id="NBSH01000016">
    <property type="protein sequence ID" value="ORX34047.1"/>
    <property type="molecule type" value="Genomic_DNA"/>
</dbReference>
<dbReference type="InterPro" id="IPR029058">
    <property type="entry name" value="AB_hydrolase_fold"/>
</dbReference>
<evidence type="ECO:0000256" key="3">
    <source>
        <dbReference type="RuleBase" id="RU361235"/>
    </source>
</evidence>
<dbReference type="InterPro" id="IPR050309">
    <property type="entry name" value="Type-B_Carboxylest/Lipase"/>
</dbReference>
<evidence type="ECO:0000256" key="1">
    <source>
        <dbReference type="ARBA" id="ARBA00005964"/>
    </source>
</evidence>
<dbReference type="SUPFAM" id="SSF53474">
    <property type="entry name" value="alpha/beta-Hydrolases"/>
    <property type="match status" value="1"/>
</dbReference>
<proteinExistence type="inferred from homology"/>
<reference evidence="5 6" key="1">
    <citation type="submission" date="2017-03" db="EMBL/GenBank/DDBJ databases">
        <title>Widespread Adenine N6-methylation of Active Genes in Fungi.</title>
        <authorList>
            <consortium name="DOE Joint Genome Institute"/>
            <person name="Mondo S.J."/>
            <person name="Dannebaum R.O."/>
            <person name="Kuo R.C."/>
            <person name="Louie K.B."/>
            <person name="Bewick A.J."/>
            <person name="Labutti K."/>
            <person name="Haridas S."/>
            <person name="Kuo A."/>
            <person name="Salamov A."/>
            <person name="Ahrendt S.R."/>
            <person name="Lau R."/>
            <person name="Bowen B.P."/>
            <person name="Lipzen A."/>
            <person name="Sullivan W."/>
            <person name="Andreopoulos W.B."/>
            <person name="Clum A."/>
            <person name="Lindquist E."/>
            <person name="Daum C."/>
            <person name="Northen T.R."/>
            <person name="Ramamoorthy G."/>
            <person name="Schmitz R.J."/>
            <person name="Gryganskyi A."/>
            <person name="Culley D."/>
            <person name="Magnuson J."/>
            <person name="James T.Y."/>
            <person name="O'Malley M.A."/>
            <person name="Stajich J.E."/>
            <person name="Spatafora J.W."/>
            <person name="Visel A."/>
            <person name="Grigoriev I.V."/>
        </authorList>
    </citation>
    <scope>NUCLEOTIDE SEQUENCE [LARGE SCALE GENOMIC DNA]</scope>
    <source>
        <strain evidence="5 6">NRRL Y-17943</strain>
    </source>
</reference>
<comment type="similarity">
    <text evidence="1 3">Belongs to the type-B carboxylesterase/lipase family.</text>
</comment>
<name>A0A1Y1U960_9TREE</name>
<dbReference type="PANTHER" id="PTHR11559">
    <property type="entry name" value="CARBOXYLESTERASE"/>
    <property type="match status" value="1"/>
</dbReference>
<dbReference type="InterPro" id="IPR019819">
    <property type="entry name" value="Carboxylesterase_B_CS"/>
</dbReference>
<keyword evidence="3" id="KW-0732">Signal</keyword>
<accession>A0A1Y1U960</accession>
<sequence length="599" mass="65484">MLWTTLVASIGLTTLPLATIYPQTPSGEPVVIEGVRNSLLNYDEYLGIPFAAPPVGDLRLANPQDPTWNVTTFSASSYSPACLQAPSEANDAYGQSEDCLYLNVITPLGIDYTQQSVPVMVWIYGGAFTSGTASIYNSTVLMATAQATDRPIIFVSINYRLGVFGFPYVCIAYRLEDRSYACRSGKEVAQAGIANLGMKDVIKSLEWVQEHIWAFGGDAGQVTIAGQSAGAILVSLLYLQPNQSLFNSAIMESGSQSVAPIAPTAEFWQGAFDLIQNYTNCSAPVTTQSNTSVSRRDSTDLPPEITCLKYVPAEELLKAQLAVKNTTEYGASFIFAPSIDGDLIPASPHELLAEGKFSMKPFISGDVYDEGTAFVPAAYTNYTQQELPFVIEILQPIPASNATVLEEVGEYYPNIPALGSPFGTGNETFGLPPQYKQLAAIFGDATFQANRRWFLDNANQYGLNETWSYLFGRAVPGTPPRLGVPHSSELPYVFGAPQLQALGGGLAGLPFGQPNYTSGDAMLSKQVVDYWINFVYYLDPNGDYSGNETIWPTYTEEKNMLFMNVSNITVIPDTYRESQMDFFLSNPKTFNYKRWLGLE</sequence>